<protein>
    <submittedName>
        <fullName evidence="3 4">Apidaecins type 73-like</fullName>
    </submittedName>
</protein>
<name>A0A8M1KS90_CLUHA</name>
<feature type="compositionally biased region" description="Basic and acidic residues" evidence="1">
    <location>
        <begin position="80"/>
        <end position="91"/>
    </location>
</feature>
<feature type="compositionally biased region" description="Acidic residues" evidence="1">
    <location>
        <begin position="92"/>
        <end position="101"/>
    </location>
</feature>
<dbReference type="KEGG" id="char:122133084"/>
<feature type="region of interest" description="Disordered" evidence="1">
    <location>
        <begin position="1"/>
        <end position="173"/>
    </location>
</feature>
<evidence type="ECO:0000313" key="4">
    <source>
        <dbReference type="RefSeq" id="XP_042564396.1"/>
    </source>
</evidence>
<feature type="compositionally biased region" description="Acidic residues" evidence="1">
    <location>
        <begin position="112"/>
        <end position="140"/>
    </location>
</feature>
<dbReference type="RefSeq" id="XP_042564395.1">
    <property type="nucleotide sequence ID" value="XM_042708461.1"/>
</dbReference>
<dbReference type="RefSeq" id="XP_042564396.1">
    <property type="nucleotide sequence ID" value="XM_042708462.1"/>
</dbReference>
<dbReference type="Proteomes" id="UP000515152">
    <property type="component" value="Chromosome 20"/>
</dbReference>
<dbReference type="Proteomes" id="UP000515152">
    <property type="component" value="Chromosome 8"/>
</dbReference>
<evidence type="ECO:0000313" key="2">
    <source>
        <dbReference type="Proteomes" id="UP000515152"/>
    </source>
</evidence>
<dbReference type="AlphaFoldDB" id="A0A8M1KS90"/>
<feature type="compositionally biased region" description="Basic and acidic residues" evidence="1">
    <location>
        <begin position="102"/>
        <end position="111"/>
    </location>
</feature>
<sequence length="208" mass="22672">MPVFMPQQRSRSRNTPPAAMQETSPHPGEAADVDDGVVVEQVTVPSFGPGLSGTQQSVLLDEPEETRPYNTVSSPDPELAEEHAEPGRDGEWLEPDPEPEEEHQRPEHDGEGQELEPVLDEDPPTPELESESELESEPESDPGSAPTPRRSQRSNAGQHPNLHHEPKSVLDSSPAAVSQMIATLGTAFIKEVAREVIKLLVVTEAVDY</sequence>
<evidence type="ECO:0000256" key="1">
    <source>
        <dbReference type="SAM" id="MobiDB-lite"/>
    </source>
</evidence>
<accession>A0A8M1KS90</accession>
<evidence type="ECO:0000313" key="3">
    <source>
        <dbReference type="RefSeq" id="XP_042564395.1"/>
    </source>
</evidence>
<evidence type="ECO:0000313" key="5">
    <source>
        <dbReference type="RefSeq" id="XP_042566752.1"/>
    </source>
</evidence>
<reference evidence="3 4" key="1">
    <citation type="submission" date="2025-04" db="UniProtKB">
        <authorList>
            <consortium name="RefSeq"/>
        </authorList>
    </citation>
    <scope>IDENTIFICATION</scope>
</reference>
<organism evidence="2 5">
    <name type="scientific">Clupea harengus</name>
    <name type="common">Atlantic herring</name>
    <dbReference type="NCBI Taxonomy" id="7950"/>
    <lineage>
        <taxon>Eukaryota</taxon>
        <taxon>Metazoa</taxon>
        <taxon>Chordata</taxon>
        <taxon>Craniata</taxon>
        <taxon>Vertebrata</taxon>
        <taxon>Euteleostomi</taxon>
        <taxon>Actinopterygii</taxon>
        <taxon>Neopterygii</taxon>
        <taxon>Teleostei</taxon>
        <taxon>Clupei</taxon>
        <taxon>Clupeiformes</taxon>
        <taxon>Clupeoidei</taxon>
        <taxon>Clupeidae</taxon>
        <taxon>Clupea</taxon>
    </lineage>
</organism>
<dbReference type="RefSeq" id="XP_042566752.1">
    <property type="nucleotide sequence ID" value="XM_042710818.1"/>
</dbReference>
<evidence type="ECO:0000313" key="6">
    <source>
        <dbReference type="RefSeq" id="XP_042566753.1"/>
    </source>
</evidence>
<gene>
    <name evidence="5 6" type="primary">LOC122133839</name>
    <name evidence="3 4" type="synonym">LOC122133084</name>
</gene>
<dbReference type="GeneID" id="122133839"/>
<keyword evidence="2" id="KW-1185">Reference proteome</keyword>
<proteinExistence type="predicted"/>
<dbReference type="KEGG" id="char:122133839"/>
<dbReference type="RefSeq" id="XP_042566753.1">
    <property type="nucleotide sequence ID" value="XM_042710819.1"/>
</dbReference>